<evidence type="ECO:0000313" key="15">
    <source>
        <dbReference type="EMBL" id="JAI19413.1"/>
    </source>
</evidence>
<dbReference type="GO" id="GO:0003700">
    <property type="term" value="F:DNA-binding transcription factor activity"/>
    <property type="evidence" value="ECO:0007669"/>
    <property type="project" value="InterPro"/>
</dbReference>
<comment type="subcellular location">
    <subcellularLocation>
        <location evidence="2 13">Cytoplasm</location>
    </subcellularLocation>
    <subcellularLocation>
        <location evidence="1 13">Nucleus</location>
    </subcellularLocation>
</comment>
<dbReference type="InterPro" id="IPR015988">
    <property type="entry name" value="STAT_TF_CC"/>
</dbReference>
<evidence type="ECO:0000256" key="5">
    <source>
        <dbReference type="ARBA" id="ARBA00022553"/>
    </source>
</evidence>
<dbReference type="EMBL" id="GDHF01032901">
    <property type="protein sequence ID" value="JAI19413.1"/>
    <property type="molecule type" value="Transcribed_RNA"/>
</dbReference>
<dbReference type="InterPro" id="IPR048988">
    <property type="entry name" value="STAT_linker"/>
</dbReference>
<dbReference type="Gene3D" id="2.60.40.630">
    <property type="entry name" value="STAT transcription factor, DNA-binding domain"/>
    <property type="match status" value="1"/>
</dbReference>
<gene>
    <name evidence="15" type="primary">Stat92E_22</name>
    <name evidence="15" type="ORF">c0_g4_i5</name>
</gene>
<dbReference type="InterPro" id="IPR013800">
    <property type="entry name" value="STAT_TF_alpha"/>
</dbReference>
<dbReference type="GO" id="GO:0005634">
    <property type="term" value="C:nucleus"/>
    <property type="evidence" value="ECO:0007669"/>
    <property type="project" value="UniProtKB-SubCell"/>
</dbReference>
<dbReference type="SUPFAM" id="SSF47655">
    <property type="entry name" value="STAT"/>
    <property type="match status" value="1"/>
</dbReference>
<dbReference type="CDD" id="cd09919">
    <property type="entry name" value="SH2_STAT_family"/>
    <property type="match status" value="1"/>
</dbReference>
<keyword evidence="7 13" id="KW-0805">Transcription regulation</keyword>
<evidence type="ECO:0000256" key="6">
    <source>
        <dbReference type="ARBA" id="ARBA00022999"/>
    </source>
</evidence>
<evidence type="ECO:0000256" key="2">
    <source>
        <dbReference type="ARBA" id="ARBA00004496"/>
    </source>
</evidence>
<feature type="domain" description="SH2" evidence="14">
    <location>
        <begin position="437"/>
        <end position="544"/>
    </location>
</feature>
<sequence length="655" mass="73753">MFTALNSKVTELLFVNARAKLLKSHQDVNMSMPPGNGVMLPPLADDDLMPLYASLRSLSDGTAQMRTTLLAFQNDQIIANDFFNGYQSGLEPLHIPSTDTLSLTERKNGLIMNVGILLREYGVIQDQLIVALKVWQRKQAFAGNGAPFPTYLDGIQYVVESLMDRMADITLFISNLLHFGDDPTLNEFLTHAQTLHNILIFSTFIVEKQPPQVKKKGSKLQATVRWLIGDKLGINLSKPVVKCEILSEALAKRLTIENIHMPPECNGKMTGNECQMEFDASNRSFSANFSNLVIHDNKRSVKKGSEIVADGKYALLFYTTAIYKGYAINCWALSLPIVVVVHDNQASKGWATITWDNAFSEIEREPFKVPERVHYIKLLETLNLRFAYYTGRQLTAENLEVLHKKLVGEAVQPNEYISYSQFCKDKLPDCGITFWDWFYGIMKLTKAHFRQIWQEGHIVGFISKLRTKEILSQQPMGTFLLRFSDSQKGGITIAYRDYCGNIIFLAPWTCVHFQIRSLANSIGDLDVLKVVYPTMMPSNVAFSNSPTKHNVSATKAKSEEGGYVDSIIKVQIEPASSNDQQTSPQLPEATVADNTSMQNMHSFPIEQLENELNIFNHQTFNRIEWQDWDTAYSTASTDDFSLSEIMSPGSSMIGV</sequence>
<dbReference type="PROSITE" id="PS50001">
    <property type="entry name" value="SH2"/>
    <property type="match status" value="1"/>
</dbReference>
<evidence type="ECO:0000256" key="3">
    <source>
        <dbReference type="ARBA" id="ARBA00005586"/>
    </source>
</evidence>
<keyword evidence="4 13" id="KW-0963">Cytoplasm</keyword>
<keyword evidence="6 12" id="KW-0727">SH2 domain</keyword>
<dbReference type="InterPro" id="IPR013801">
    <property type="entry name" value="STAT_TF_DNA-bd"/>
</dbReference>
<keyword evidence="11 13" id="KW-0539">Nucleus</keyword>
<dbReference type="OrthoDB" id="19300at2759"/>
<accession>A0A0K8TYR8</accession>
<dbReference type="GO" id="GO:0006357">
    <property type="term" value="P:regulation of transcription by RNA polymerase II"/>
    <property type="evidence" value="ECO:0007669"/>
    <property type="project" value="UniProtKB-ARBA"/>
</dbReference>
<name>A0A0K8TYR8_BACLA</name>
<evidence type="ECO:0000256" key="11">
    <source>
        <dbReference type="ARBA" id="ARBA00023242"/>
    </source>
</evidence>
<keyword evidence="9 13" id="KW-0010">Activator</keyword>
<dbReference type="Gene3D" id="3.30.505.10">
    <property type="entry name" value="SH2 domain"/>
    <property type="match status" value="1"/>
</dbReference>
<keyword evidence="8 13" id="KW-0238">DNA-binding</keyword>
<dbReference type="PANTHER" id="PTHR11801">
    <property type="entry name" value="SIGNAL TRANSDUCER AND ACTIVATOR OF TRANSCRIPTION"/>
    <property type="match status" value="1"/>
</dbReference>
<dbReference type="GO" id="GO:0003677">
    <property type="term" value="F:DNA binding"/>
    <property type="evidence" value="ECO:0007669"/>
    <property type="project" value="UniProtKB-KW"/>
</dbReference>
<dbReference type="InterPro" id="IPR001217">
    <property type="entry name" value="STAT"/>
</dbReference>
<dbReference type="InterPro" id="IPR008967">
    <property type="entry name" value="p53-like_TF_DNA-bd_sf"/>
</dbReference>
<dbReference type="SUPFAM" id="SSF55550">
    <property type="entry name" value="SH2 domain"/>
    <property type="match status" value="1"/>
</dbReference>
<evidence type="ECO:0000256" key="1">
    <source>
        <dbReference type="ARBA" id="ARBA00004123"/>
    </source>
</evidence>
<evidence type="ECO:0000256" key="10">
    <source>
        <dbReference type="ARBA" id="ARBA00023163"/>
    </source>
</evidence>
<dbReference type="InterPro" id="IPR012345">
    <property type="entry name" value="STAT_TF_DNA-bd_N"/>
</dbReference>
<dbReference type="Pfam" id="PF01017">
    <property type="entry name" value="STAT_alpha"/>
    <property type="match status" value="1"/>
</dbReference>
<evidence type="ECO:0000256" key="4">
    <source>
        <dbReference type="ARBA" id="ARBA00022490"/>
    </source>
</evidence>
<dbReference type="GO" id="GO:0007165">
    <property type="term" value="P:signal transduction"/>
    <property type="evidence" value="ECO:0007669"/>
    <property type="project" value="InterPro"/>
</dbReference>
<dbReference type="InterPro" id="IPR000980">
    <property type="entry name" value="SH2"/>
</dbReference>
<evidence type="ECO:0000256" key="7">
    <source>
        <dbReference type="ARBA" id="ARBA00023015"/>
    </source>
</evidence>
<dbReference type="AlphaFoldDB" id="A0A0K8TYR8"/>
<dbReference type="GO" id="GO:0005737">
    <property type="term" value="C:cytoplasm"/>
    <property type="evidence" value="ECO:0007669"/>
    <property type="project" value="UniProtKB-SubCell"/>
</dbReference>
<dbReference type="Gene3D" id="1.20.1050.20">
    <property type="entry name" value="STAT transcription factor, all-alpha domain"/>
    <property type="match status" value="1"/>
</dbReference>
<evidence type="ECO:0000256" key="8">
    <source>
        <dbReference type="ARBA" id="ARBA00023125"/>
    </source>
</evidence>
<evidence type="ECO:0000259" key="14">
    <source>
        <dbReference type="PROSITE" id="PS50001"/>
    </source>
</evidence>
<dbReference type="SUPFAM" id="SSF49417">
    <property type="entry name" value="p53-like transcription factors"/>
    <property type="match status" value="1"/>
</dbReference>
<reference evidence="15" key="1">
    <citation type="submission" date="2015-06" db="EMBL/GenBank/DDBJ databases">
        <authorList>
            <person name="Hoefler B.C."/>
            <person name="Straight P.D."/>
        </authorList>
    </citation>
    <scope>NUCLEOTIDE SEQUENCE</scope>
</reference>
<dbReference type="Pfam" id="PF21354">
    <property type="entry name" value="STAT_linker"/>
    <property type="match status" value="1"/>
</dbReference>
<dbReference type="Pfam" id="PF00017">
    <property type="entry name" value="SH2"/>
    <property type="match status" value="1"/>
</dbReference>
<evidence type="ECO:0000256" key="9">
    <source>
        <dbReference type="ARBA" id="ARBA00023159"/>
    </source>
</evidence>
<dbReference type="CDD" id="cd14801">
    <property type="entry name" value="STAT_DBD"/>
    <property type="match status" value="1"/>
</dbReference>
<proteinExistence type="inferred from homology"/>
<comment type="similarity">
    <text evidence="3 13">Belongs to the transcription factor STAT family.</text>
</comment>
<evidence type="ECO:0000256" key="13">
    <source>
        <dbReference type="RuleBase" id="RU046415"/>
    </source>
</evidence>
<evidence type="ECO:0000256" key="12">
    <source>
        <dbReference type="PROSITE-ProRule" id="PRU00191"/>
    </source>
</evidence>
<keyword evidence="5 13" id="KW-0597">Phosphoprotein</keyword>
<dbReference type="InterPro" id="IPR036860">
    <property type="entry name" value="SH2_dom_sf"/>
</dbReference>
<keyword evidence="10 13" id="KW-0804">Transcription</keyword>
<organism evidence="15">
    <name type="scientific">Bactrocera latifrons</name>
    <name type="common">Malaysian fruit fly</name>
    <name type="synonym">Chaetodacus latifrons</name>
    <dbReference type="NCBI Taxonomy" id="174628"/>
    <lineage>
        <taxon>Eukaryota</taxon>
        <taxon>Metazoa</taxon>
        <taxon>Ecdysozoa</taxon>
        <taxon>Arthropoda</taxon>
        <taxon>Hexapoda</taxon>
        <taxon>Insecta</taxon>
        <taxon>Pterygota</taxon>
        <taxon>Neoptera</taxon>
        <taxon>Endopterygota</taxon>
        <taxon>Diptera</taxon>
        <taxon>Brachycera</taxon>
        <taxon>Muscomorpha</taxon>
        <taxon>Tephritoidea</taxon>
        <taxon>Tephritidae</taxon>
        <taxon>Bactrocera</taxon>
        <taxon>Bactrocera</taxon>
    </lineage>
</organism>
<protein>
    <recommendedName>
        <fullName evidence="13">Signal transducer and activator of transcription</fullName>
    </recommendedName>
</protein>
<dbReference type="Pfam" id="PF02864">
    <property type="entry name" value="STAT_bind"/>
    <property type="match status" value="1"/>
</dbReference>
<dbReference type="Gene3D" id="1.10.238.10">
    <property type="entry name" value="EF-hand"/>
    <property type="match status" value="1"/>
</dbReference>